<evidence type="ECO:0000256" key="5">
    <source>
        <dbReference type="ARBA" id="ARBA00022984"/>
    </source>
</evidence>
<gene>
    <name evidence="11" type="ORF">A2756_04635</name>
</gene>
<evidence type="ECO:0000256" key="6">
    <source>
        <dbReference type="ARBA" id="ARBA00023316"/>
    </source>
</evidence>
<keyword evidence="3" id="KW-0378">Hydrolase</keyword>
<keyword evidence="4" id="KW-0133">Cell shape</keyword>
<evidence type="ECO:0000256" key="4">
    <source>
        <dbReference type="ARBA" id="ARBA00022960"/>
    </source>
</evidence>
<accession>A0A1G2G350</accession>
<dbReference type="STRING" id="1802115.A2756_04635"/>
<evidence type="ECO:0000256" key="3">
    <source>
        <dbReference type="ARBA" id="ARBA00022801"/>
    </source>
</evidence>
<evidence type="ECO:0000256" key="8">
    <source>
        <dbReference type="PIRSR" id="PIRSR618044-2"/>
    </source>
</evidence>
<dbReference type="AlphaFoldDB" id="A0A1G2G350"/>
<evidence type="ECO:0000313" key="12">
    <source>
        <dbReference type="Proteomes" id="UP000177785"/>
    </source>
</evidence>
<dbReference type="GO" id="GO:0009252">
    <property type="term" value="P:peptidoglycan biosynthetic process"/>
    <property type="evidence" value="ECO:0007669"/>
    <property type="project" value="UniProtKB-KW"/>
</dbReference>
<feature type="domain" description="Peptidase S11 D-alanyl-D-alanine carboxypeptidase A N-terminal" evidence="10">
    <location>
        <begin position="49"/>
        <end position="269"/>
    </location>
</feature>
<dbReference type="GO" id="GO:0006508">
    <property type="term" value="P:proteolysis"/>
    <property type="evidence" value="ECO:0007669"/>
    <property type="project" value="InterPro"/>
</dbReference>
<keyword evidence="2" id="KW-0732">Signal</keyword>
<feature type="active site" evidence="7">
    <location>
        <position position="138"/>
    </location>
</feature>
<evidence type="ECO:0000256" key="7">
    <source>
        <dbReference type="PIRSR" id="PIRSR618044-1"/>
    </source>
</evidence>
<evidence type="ECO:0000256" key="9">
    <source>
        <dbReference type="RuleBase" id="RU004016"/>
    </source>
</evidence>
<dbReference type="Pfam" id="PF00768">
    <property type="entry name" value="Peptidase_S11"/>
    <property type="match status" value="1"/>
</dbReference>
<dbReference type="InterPro" id="IPR018044">
    <property type="entry name" value="Peptidase_S11"/>
</dbReference>
<feature type="binding site" evidence="8">
    <location>
        <position position="257"/>
    </location>
    <ligand>
        <name>substrate</name>
    </ligand>
</feature>
<protein>
    <recommendedName>
        <fullName evidence="10">Peptidase S11 D-alanyl-D-alanine carboxypeptidase A N-terminal domain-containing protein</fullName>
    </recommendedName>
</protein>
<sequence>MQNLKIFMVLAAIAFVASIFFTGSNTRVHSDKPANLAEAIFVPEAQKPAPEPPQLIAASAVVFDPLGRSYIFEKQADEPVGIASISKVMTALIAYERTNNDDAVVVSRDAIRTEGSNGLIHGEHFRMENLLQMMLMESSNDAASAIAEHIGRIYGAETYTEAQDVFASLMNEKAKSLGMSTTHFQNATGLDIDAATPSNISTAHDIVKLALYSLRYPGIWETTDSPSGAIISQEGTMYKMQNINTLANELPGFVGGKTGFTDIAGGSLLVIMEIPIGSPKIVLALGSTHAGRFEDVQKLINWLEASLSSSL</sequence>
<dbReference type="GO" id="GO:0071555">
    <property type="term" value="P:cell wall organization"/>
    <property type="evidence" value="ECO:0007669"/>
    <property type="project" value="UniProtKB-KW"/>
</dbReference>
<comment type="similarity">
    <text evidence="1 9">Belongs to the peptidase S11 family.</text>
</comment>
<dbReference type="PANTHER" id="PTHR21581:SF6">
    <property type="entry name" value="TRAFFICKING PROTEIN PARTICLE COMPLEX SUBUNIT 12"/>
    <property type="match status" value="1"/>
</dbReference>
<evidence type="ECO:0000256" key="1">
    <source>
        <dbReference type="ARBA" id="ARBA00007164"/>
    </source>
</evidence>
<comment type="caution">
    <text evidence="11">The sequence shown here is derived from an EMBL/GenBank/DDBJ whole genome shotgun (WGS) entry which is preliminary data.</text>
</comment>
<name>A0A1G2G350_9BACT</name>
<evidence type="ECO:0000256" key="2">
    <source>
        <dbReference type="ARBA" id="ARBA00022729"/>
    </source>
</evidence>
<dbReference type="GO" id="GO:0008360">
    <property type="term" value="P:regulation of cell shape"/>
    <property type="evidence" value="ECO:0007669"/>
    <property type="project" value="UniProtKB-KW"/>
</dbReference>
<feature type="active site" description="Proton acceptor" evidence="7">
    <location>
        <position position="87"/>
    </location>
</feature>
<dbReference type="SUPFAM" id="SSF56601">
    <property type="entry name" value="beta-lactamase/transpeptidase-like"/>
    <property type="match status" value="1"/>
</dbReference>
<reference evidence="11 12" key="1">
    <citation type="journal article" date="2016" name="Nat. Commun.">
        <title>Thousands of microbial genomes shed light on interconnected biogeochemical processes in an aquifer system.</title>
        <authorList>
            <person name="Anantharaman K."/>
            <person name="Brown C.T."/>
            <person name="Hug L.A."/>
            <person name="Sharon I."/>
            <person name="Castelle C.J."/>
            <person name="Probst A.J."/>
            <person name="Thomas B.C."/>
            <person name="Singh A."/>
            <person name="Wilkins M.J."/>
            <person name="Karaoz U."/>
            <person name="Brodie E.L."/>
            <person name="Williams K.H."/>
            <person name="Hubbard S.S."/>
            <person name="Banfield J.F."/>
        </authorList>
    </citation>
    <scope>NUCLEOTIDE SEQUENCE [LARGE SCALE GENOMIC DNA]</scope>
</reference>
<dbReference type="InterPro" id="IPR012338">
    <property type="entry name" value="Beta-lactam/transpept-like"/>
</dbReference>
<dbReference type="PRINTS" id="PR00725">
    <property type="entry name" value="DADACBPTASE1"/>
</dbReference>
<evidence type="ECO:0000259" key="10">
    <source>
        <dbReference type="Pfam" id="PF00768"/>
    </source>
</evidence>
<dbReference type="PANTHER" id="PTHR21581">
    <property type="entry name" value="D-ALANYL-D-ALANINE CARBOXYPEPTIDASE"/>
    <property type="match status" value="1"/>
</dbReference>
<keyword evidence="5" id="KW-0573">Peptidoglycan synthesis</keyword>
<organism evidence="11 12">
    <name type="scientific">Candidatus Ryanbacteria bacterium RIFCSPHIGHO2_01_FULL_48_27</name>
    <dbReference type="NCBI Taxonomy" id="1802115"/>
    <lineage>
        <taxon>Bacteria</taxon>
        <taxon>Candidatus Ryaniibacteriota</taxon>
    </lineage>
</organism>
<dbReference type="InterPro" id="IPR001967">
    <property type="entry name" value="Peptidase_S11_N"/>
</dbReference>
<dbReference type="EMBL" id="MHNL01000015">
    <property type="protein sequence ID" value="OGZ44714.1"/>
    <property type="molecule type" value="Genomic_DNA"/>
</dbReference>
<feature type="active site" description="Acyl-ester intermediate" evidence="7">
    <location>
        <position position="84"/>
    </location>
</feature>
<dbReference type="GO" id="GO:0009002">
    <property type="term" value="F:serine-type D-Ala-D-Ala carboxypeptidase activity"/>
    <property type="evidence" value="ECO:0007669"/>
    <property type="project" value="InterPro"/>
</dbReference>
<keyword evidence="6" id="KW-0961">Cell wall biogenesis/degradation</keyword>
<evidence type="ECO:0000313" key="11">
    <source>
        <dbReference type="EMBL" id="OGZ44714.1"/>
    </source>
</evidence>
<dbReference type="Gene3D" id="3.40.710.10">
    <property type="entry name" value="DD-peptidase/beta-lactamase superfamily"/>
    <property type="match status" value="1"/>
</dbReference>
<proteinExistence type="inferred from homology"/>
<dbReference type="Proteomes" id="UP000177785">
    <property type="component" value="Unassembled WGS sequence"/>
</dbReference>